<comment type="caution">
    <text evidence="6">The sequence shown here is derived from an EMBL/GenBank/DDBJ whole genome shotgun (WGS) entry which is preliminary data.</text>
</comment>
<dbReference type="RefSeq" id="WP_080066584.1">
    <property type="nucleotide sequence ID" value="NZ_MZGX01000037.1"/>
</dbReference>
<dbReference type="InterPro" id="IPR003439">
    <property type="entry name" value="ABC_transporter-like_ATP-bd"/>
</dbReference>
<keyword evidence="2" id="KW-0813">Transport</keyword>
<dbReference type="AlphaFoldDB" id="A0A1V4SDV9"/>
<evidence type="ECO:0000256" key="4">
    <source>
        <dbReference type="ARBA" id="ARBA00022840"/>
    </source>
</evidence>
<accession>A0A1V4SDV9</accession>
<feature type="domain" description="ABC transporter" evidence="5">
    <location>
        <begin position="80"/>
        <end position="315"/>
    </location>
</feature>
<keyword evidence="4 6" id="KW-0067">ATP-binding</keyword>
<dbReference type="OrthoDB" id="9776556at2"/>
<evidence type="ECO:0000256" key="2">
    <source>
        <dbReference type="ARBA" id="ARBA00022448"/>
    </source>
</evidence>
<dbReference type="SMART" id="SM00382">
    <property type="entry name" value="AAA"/>
    <property type="match status" value="1"/>
</dbReference>
<evidence type="ECO:0000313" key="7">
    <source>
        <dbReference type="Proteomes" id="UP000191554"/>
    </source>
</evidence>
<evidence type="ECO:0000256" key="1">
    <source>
        <dbReference type="ARBA" id="ARBA00005417"/>
    </source>
</evidence>
<gene>
    <name evidence="6" type="primary">yxdL_2</name>
    <name evidence="6" type="ORF">CLHUN_41190</name>
</gene>
<comment type="similarity">
    <text evidence="1">Belongs to the ABC transporter superfamily.</text>
</comment>
<reference evidence="6 7" key="1">
    <citation type="submission" date="2017-03" db="EMBL/GenBank/DDBJ databases">
        <title>Genome sequence of Clostridium hungatei DSM 14427.</title>
        <authorList>
            <person name="Poehlein A."/>
            <person name="Daniel R."/>
        </authorList>
    </citation>
    <scope>NUCLEOTIDE SEQUENCE [LARGE SCALE GENOMIC DNA]</scope>
    <source>
        <strain evidence="6 7">DSM 14427</strain>
    </source>
</reference>
<sequence>MRNSLANASIKEVVNYDTSVAEFLSSLGAGGQHGSMGFREFLSGLDHDFLNDVGMDREQIWNYVNQLMSRVDSLKAQGNSRLSTLTIIGGRDKKGNREDVEITLRTGEIVCVVGPTGSGKSRLLADIECLAQGDTPTGRYVLTDSEKPQYRQRFNTDKKLVAQISQNMNFVVDLTVNEFVSMHARSRMAENVDGIVSRIICCANELTGEKFGPDTSVTQLSGGQSRALMIADTALLSSSPVILIDEIENAGVDRKKALELLVKKEKIVLISTHDPLLAFMGKRRLVIKNGGISDIIESSPREQYNLSVLEKLDFRLMDIRRRLRSGERIEEALTVTWD</sequence>
<dbReference type="GO" id="GO:0005524">
    <property type="term" value="F:ATP binding"/>
    <property type="evidence" value="ECO:0007669"/>
    <property type="project" value="UniProtKB-KW"/>
</dbReference>
<dbReference type="PROSITE" id="PS00211">
    <property type="entry name" value="ABC_TRANSPORTER_1"/>
    <property type="match status" value="1"/>
</dbReference>
<dbReference type="GO" id="GO:0016887">
    <property type="term" value="F:ATP hydrolysis activity"/>
    <property type="evidence" value="ECO:0007669"/>
    <property type="project" value="InterPro"/>
</dbReference>
<keyword evidence="3" id="KW-0547">Nucleotide-binding</keyword>
<dbReference type="PROSITE" id="PS50893">
    <property type="entry name" value="ABC_TRANSPORTER_2"/>
    <property type="match status" value="1"/>
</dbReference>
<proteinExistence type="inferred from homology"/>
<evidence type="ECO:0000259" key="5">
    <source>
        <dbReference type="PROSITE" id="PS50893"/>
    </source>
</evidence>
<dbReference type="Proteomes" id="UP000191554">
    <property type="component" value="Unassembled WGS sequence"/>
</dbReference>
<protein>
    <submittedName>
        <fullName evidence="6">ABC transporter ATP-binding protein YxdL</fullName>
    </submittedName>
</protein>
<evidence type="ECO:0000256" key="3">
    <source>
        <dbReference type="ARBA" id="ARBA00022741"/>
    </source>
</evidence>
<dbReference type="Gene3D" id="3.40.50.300">
    <property type="entry name" value="P-loop containing nucleotide triphosphate hydrolases"/>
    <property type="match status" value="1"/>
</dbReference>
<name>A0A1V4SDV9_RUMHU</name>
<dbReference type="InterPro" id="IPR003593">
    <property type="entry name" value="AAA+_ATPase"/>
</dbReference>
<dbReference type="PANTHER" id="PTHR43117">
    <property type="entry name" value="OSMOPROTECTANT IMPORT ATP-BINDING PROTEIN OSMV"/>
    <property type="match status" value="1"/>
</dbReference>
<dbReference type="InterPro" id="IPR027417">
    <property type="entry name" value="P-loop_NTPase"/>
</dbReference>
<evidence type="ECO:0000313" key="6">
    <source>
        <dbReference type="EMBL" id="OPX42004.1"/>
    </source>
</evidence>
<dbReference type="STRING" id="48256.CLHUN_41190"/>
<dbReference type="PANTHER" id="PTHR43117:SF4">
    <property type="entry name" value="OSMOPROTECTANT IMPORT ATP-BINDING PROTEIN OSMV"/>
    <property type="match status" value="1"/>
</dbReference>
<dbReference type="SUPFAM" id="SSF52540">
    <property type="entry name" value="P-loop containing nucleoside triphosphate hydrolases"/>
    <property type="match status" value="1"/>
</dbReference>
<dbReference type="Pfam" id="PF00005">
    <property type="entry name" value="ABC_tran"/>
    <property type="match status" value="1"/>
</dbReference>
<keyword evidence="7" id="KW-1185">Reference proteome</keyword>
<organism evidence="6 7">
    <name type="scientific">Ruminiclostridium hungatei</name>
    <name type="common">Clostridium hungatei</name>
    <dbReference type="NCBI Taxonomy" id="48256"/>
    <lineage>
        <taxon>Bacteria</taxon>
        <taxon>Bacillati</taxon>
        <taxon>Bacillota</taxon>
        <taxon>Clostridia</taxon>
        <taxon>Eubacteriales</taxon>
        <taxon>Oscillospiraceae</taxon>
        <taxon>Ruminiclostridium</taxon>
    </lineage>
</organism>
<dbReference type="InterPro" id="IPR017871">
    <property type="entry name" value="ABC_transporter-like_CS"/>
</dbReference>
<dbReference type="EMBL" id="MZGX01000037">
    <property type="protein sequence ID" value="OPX42004.1"/>
    <property type="molecule type" value="Genomic_DNA"/>
</dbReference>